<reference evidence="1 2" key="1">
    <citation type="submission" date="2017-11" db="EMBL/GenBank/DDBJ databases">
        <title>Complete genome sequence of Sphingomonas sp. Strain Cra20, a psychrotolerant potential plant growth promoting rhizobacteria.</title>
        <authorList>
            <person name="Luo Y."/>
        </authorList>
    </citation>
    <scope>NUCLEOTIDE SEQUENCE [LARGE SCALE GENOMIC DNA]</scope>
    <source>
        <strain evidence="1 2">Cra20</strain>
    </source>
</reference>
<gene>
    <name evidence="1" type="ORF">CVN68_08470</name>
</gene>
<protein>
    <submittedName>
        <fullName evidence="1">Uncharacterized protein</fullName>
    </submittedName>
</protein>
<sequence>MPAIGGKHVAAARVFGIPSAMDNVSTPWFPLRDLPQLPVGIEIEGSPEEVILRCVYSFYGHEQDLLIDIAAEVFGCFSETAGPVTHISDDYPRLKNPKFDRYLWPLMEVENSTWLALHRDKLWFPDQPYKHYRVVSDDGTFDAISANRIFARWVRPKD</sequence>
<evidence type="ECO:0000313" key="1">
    <source>
        <dbReference type="EMBL" id="ATY32006.1"/>
    </source>
</evidence>
<organism evidence="1 2">
    <name type="scientific">Sphingomonas psychrotolerans</name>
    <dbReference type="NCBI Taxonomy" id="1327635"/>
    <lineage>
        <taxon>Bacteria</taxon>
        <taxon>Pseudomonadati</taxon>
        <taxon>Pseudomonadota</taxon>
        <taxon>Alphaproteobacteria</taxon>
        <taxon>Sphingomonadales</taxon>
        <taxon>Sphingomonadaceae</taxon>
        <taxon>Sphingomonas</taxon>
    </lineage>
</organism>
<dbReference type="KEGG" id="sphc:CVN68_08470"/>
<name>A0A2K8MHJ6_9SPHN</name>
<accession>A0A2K8MHJ6</accession>
<evidence type="ECO:0000313" key="2">
    <source>
        <dbReference type="Proteomes" id="UP000229081"/>
    </source>
</evidence>
<dbReference type="Proteomes" id="UP000229081">
    <property type="component" value="Chromosome"/>
</dbReference>
<dbReference type="AlphaFoldDB" id="A0A2K8MHJ6"/>
<proteinExistence type="predicted"/>
<dbReference type="EMBL" id="CP024923">
    <property type="protein sequence ID" value="ATY32006.1"/>
    <property type="molecule type" value="Genomic_DNA"/>
</dbReference>
<keyword evidence="2" id="KW-1185">Reference proteome</keyword>